<feature type="domain" description="F-box" evidence="1">
    <location>
        <begin position="2"/>
        <end position="48"/>
    </location>
</feature>
<dbReference type="PANTHER" id="PTHR21503">
    <property type="entry name" value="F-BOX-CONTAINING HYPOTHETICAL PROTEIN C.ELEGANS"/>
    <property type="match status" value="1"/>
</dbReference>
<accession>A0A1I7U4F3</accession>
<protein>
    <submittedName>
        <fullName evidence="3">F-box domain-containing protein</fullName>
    </submittedName>
</protein>
<keyword evidence="2" id="KW-1185">Reference proteome</keyword>
<organism evidence="2 3">
    <name type="scientific">Caenorhabditis tropicalis</name>
    <dbReference type="NCBI Taxonomy" id="1561998"/>
    <lineage>
        <taxon>Eukaryota</taxon>
        <taxon>Metazoa</taxon>
        <taxon>Ecdysozoa</taxon>
        <taxon>Nematoda</taxon>
        <taxon>Chromadorea</taxon>
        <taxon>Rhabditida</taxon>
        <taxon>Rhabditina</taxon>
        <taxon>Rhabditomorpha</taxon>
        <taxon>Rhabditoidea</taxon>
        <taxon>Rhabditidae</taxon>
        <taxon>Peloderinae</taxon>
        <taxon>Caenorhabditis</taxon>
    </lineage>
</organism>
<name>A0A1I7U4F3_9PELO</name>
<dbReference type="Proteomes" id="UP000095282">
    <property type="component" value="Unplaced"/>
</dbReference>
<proteinExistence type="predicted"/>
<evidence type="ECO:0000313" key="3">
    <source>
        <dbReference type="WBParaSite" id="Csp11.Scaffold629.g14747.t1"/>
    </source>
</evidence>
<dbReference type="PANTHER" id="PTHR21503:SF8">
    <property type="entry name" value="F-BOX ASSOCIATED DOMAIN-CONTAINING PROTEIN-RELATED"/>
    <property type="match status" value="1"/>
</dbReference>
<dbReference type="PROSITE" id="PS50181">
    <property type="entry name" value="FBOX"/>
    <property type="match status" value="1"/>
</dbReference>
<evidence type="ECO:0000313" key="2">
    <source>
        <dbReference type="Proteomes" id="UP000095282"/>
    </source>
</evidence>
<dbReference type="WBParaSite" id="Csp11.Scaffold629.g14747.t1">
    <property type="protein sequence ID" value="Csp11.Scaffold629.g14747.t1"/>
    <property type="gene ID" value="Csp11.Scaffold629.g14747"/>
</dbReference>
<sequence length="305" mass="35647">MSFPLLHLPAVALRTVLKLIELPDGMNFILCSKKSQNLIQFEYRLKKLRLTFHHNRRSVVRISDEETTLQYNFEYRSQPPPVSDDFPAKILAKMREMPEIVDHRKIGDTTYAICQTYPNILNNYRTYWEDPAAGALIFVKLIADLFGIIVDELVVTSESKNVVEWVITHQDSIRELSYHGNTRIFEAMWPREFRRRCIEGYNTDFTNEDLNEMLLRGDSNSMYIKVRGVIDFETVTRGLNATMVIREEPKTYIVGPDWSNTIKTSWDYRKQDGTMVSVFEFIAYEGKHTLVMLTWPDSEGNMYDS</sequence>
<reference evidence="3" key="1">
    <citation type="submission" date="2016-11" db="UniProtKB">
        <authorList>
            <consortium name="WormBaseParasite"/>
        </authorList>
    </citation>
    <scope>IDENTIFICATION</scope>
</reference>
<dbReference type="InterPro" id="IPR001810">
    <property type="entry name" value="F-box_dom"/>
</dbReference>
<evidence type="ECO:0000259" key="1">
    <source>
        <dbReference type="PROSITE" id="PS50181"/>
    </source>
</evidence>
<dbReference type="AlphaFoldDB" id="A0A1I7U4F3"/>